<dbReference type="EMBL" id="QHJQ01000014">
    <property type="protein sequence ID" value="PXA02999.1"/>
    <property type="molecule type" value="Genomic_DNA"/>
</dbReference>
<dbReference type="SUPFAM" id="SSF53800">
    <property type="entry name" value="Chelatase"/>
    <property type="match status" value="1"/>
</dbReference>
<dbReference type="InParanoid" id="A0A317ZGV0"/>
<dbReference type="Gene3D" id="3.40.50.1400">
    <property type="match status" value="2"/>
</dbReference>
<keyword evidence="4" id="KW-1185">Reference proteome</keyword>
<dbReference type="AlphaFoldDB" id="A0A317ZGV0"/>
<evidence type="ECO:0000313" key="3">
    <source>
        <dbReference type="EMBL" id="PXA02999.1"/>
    </source>
</evidence>
<evidence type="ECO:0000256" key="2">
    <source>
        <dbReference type="ARBA" id="ARBA00023239"/>
    </source>
</evidence>
<keyword evidence="2" id="KW-0456">Lyase</keyword>
<comment type="caution">
    <text evidence="3">The sequence shown here is derived from an EMBL/GenBank/DDBJ whole genome shotgun (WGS) entry which is preliminary data.</text>
</comment>
<dbReference type="Pfam" id="PF01903">
    <property type="entry name" value="CbiX"/>
    <property type="match status" value="1"/>
</dbReference>
<dbReference type="GO" id="GO:0016829">
    <property type="term" value="F:lyase activity"/>
    <property type="evidence" value="ECO:0007669"/>
    <property type="project" value="UniProtKB-KW"/>
</dbReference>
<dbReference type="Proteomes" id="UP000247099">
    <property type="component" value="Unassembled WGS sequence"/>
</dbReference>
<dbReference type="OrthoDB" id="6146280at2"/>
<dbReference type="InterPro" id="IPR002762">
    <property type="entry name" value="CbiX-like"/>
</dbReference>
<protein>
    <submittedName>
        <fullName evidence="3">Cobalamin biosynthesis protein CbiX</fullName>
    </submittedName>
</protein>
<organism evidence="3 4">
    <name type="scientific">Coraliomargarita sinensis</name>
    <dbReference type="NCBI Taxonomy" id="2174842"/>
    <lineage>
        <taxon>Bacteria</taxon>
        <taxon>Pseudomonadati</taxon>
        <taxon>Verrucomicrobiota</taxon>
        <taxon>Opitutia</taxon>
        <taxon>Puniceicoccales</taxon>
        <taxon>Coraliomargaritaceae</taxon>
        <taxon>Coraliomargarita</taxon>
    </lineage>
</organism>
<evidence type="ECO:0000313" key="4">
    <source>
        <dbReference type="Proteomes" id="UP000247099"/>
    </source>
</evidence>
<gene>
    <name evidence="3" type="ORF">DDZ13_14525</name>
</gene>
<keyword evidence="1" id="KW-0479">Metal-binding</keyword>
<dbReference type="RefSeq" id="WP_110132187.1">
    <property type="nucleotide sequence ID" value="NZ_QHJQ01000014.1"/>
</dbReference>
<accession>A0A317ZGV0</accession>
<name>A0A317ZGV0_9BACT</name>
<dbReference type="GO" id="GO:0046872">
    <property type="term" value="F:metal ion binding"/>
    <property type="evidence" value="ECO:0007669"/>
    <property type="project" value="UniProtKB-KW"/>
</dbReference>
<proteinExistence type="predicted"/>
<reference evidence="3 4" key="1">
    <citation type="submission" date="2018-05" db="EMBL/GenBank/DDBJ databases">
        <title>Coraliomargarita sinensis sp. nov., isolated from a marine solar saltern.</title>
        <authorList>
            <person name="Zhou L.Y."/>
        </authorList>
    </citation>
    <scope>NUCLEOTIDE SEQUENCE [LARGE SCALE GENOMIC DNA]</scope>
    <source>
        <strain evidence="3 4">WN38</strain>
    </source>
</reference>
<sequence>MQAPAIFLVDNGSLRPEATFALRRLAQALGRVVGREIEAVSLLHSHKIPAEELNGQPATIVKRRMRELFKAGQREFVILPLFLGPSLAITDYLPRVVEELRGEQPGLSVKIAEPIAGADVDEPDYRLAQMLEDHIRPLLDAQGDAKLALVDHGTPIKPVNRLRDAVAGQLARRLNQSVQPCSMERRDGPEYAFNDPLLENLATIDGYSGQHLVLAMFFLLPGRHAGEGGDVAEIADNLVEQAGFKSVRVSPLIGEHPLLLEILKQRLKQVVD</sequence>
<evidence type="ECO:0000256" key="1">
    <source>
        <dbReference type="ARBA" id="ARBA00022723"/>
    </source>
</evidence>